<dbReference type="PANTHER" id="PTHR43161:SF23">
    <property type="entry name" value="(R,R)-BUTANEDIOL DEHYDROGENASE-RELATED"/>
    <property type="match status" value="1"/>
</dbReference>
<dbReference type="STRING" id="857342.A0A2T3APD6"/>
<dbReference type="GO" id="GO:0008270">
    <property type="term" value="F:zinc ion binding"/>
    <property type="evidence" value="ECO:0007669"/>
    <property type="project" value="InterPro"/>
</dbReference>
<dbReference type="InterPro" id="IPR013149">
    <property type="entry name" value="ADH-like_C"/>
</dbReference>
<accession>A0A2T3APD6</accession>
<sequence length="431" mass="46833">MFRKIGVDITLLFTRWGHHLWYKAAGPVIIQCYSTSHSIPQPSNPSAFQDSTVRESIVPLTSDNRQLTSVSPSMRALRYYGPGDIRLEHGVPEPVCDAHQVKIRPNFCGICGSDLHAYHSPDVLPFKDTPHPITGETWPITLGHEFSGDVVEIGARAQVPNGLQVGDRVAVQPTICCNQCIPCKEGLTNCCDSFGFVGLMGWGGGLSDYVCVDARFVFKLPETIPSDIGALIEPLAVAWHAIEQSAAKAGDNILIMGAGPIGLAILQCLKTRKPAQLIVAEVASNRRELARQFGATAVINPQEEDVISKCKLLCNGQGPEIAFDCAGVAASIKSACLSVRSRGTVVNVAKWDTEIPFDMNDLLFGEKRLLSALSYTTTDFERVIDALGSGSMNVEGMITRKITIDKVVEDGILALLHQKERDIKILVDVRK</sequence>
<keyword evidence="3 6" id="KW-0479">Metal-binding</keyword>
<evidence type="ECO:0000313" key="8">
    <source>
        <dbReference type="EMBL" id="PSS06797.1"/>
    </source>
</evidence>
<dbReference type="InterPro" id="IPR013154">
    <property type="entry name" value="ADH-like_N"/>
</dbReference>
<comment type="similarity">
    <text evidence="2 6">Belongs to the zinc-containing alcohol dehydrogenase family.</text>
</comment>
<dbReference type="FunCoup" id="A0A2T3APD6">
    <property type="interactions" value="146"/>
</dbReference>
<keyword evidence="5" id="KW-0560">Oxidoreductase</keyword>
<organism evidence="8 9">
    <name type="scientific">Amorphotheca resinae ATCC 22711</name>
    <dbReference type="NCBI Taxonomy" id="857342"/>
    <lineage>
        <taxon>Eukaryota</taxon>
        <taxon>Fungi</taxon>
        <taxon>Dikarya</taxon>
        <taxon>Ascomycota</taxon>
        <taxon>Pezizomycotina</taxon>
        <taxon>Leotiomycetes</taxon>
        <taxon>Helotiales</taxon>
        <taxon>Amorphothecaceae</taxon>
        <taxon>Amorphotheca</taxon>
    </lineage>
</organism>
<evidence type="ECO:0000259" key="7">
    <source>
        <dbReference type="SMART" id="SM00829"/>
    </source>
</evidence>
<dbReference type="Proteomes" id="UP000241818">
    <property type="component" value="Unassembled WGS sequence"/>
</dbReference>
<reference evidence="8 9" key="1">
    <citation type="journal article" date="2018" name="New Phytol.">
        <title>Comparative genomics and transcriptomics depict ericoid mycorrhizal fungi as versatile saprotrophs and plant mutualists.</title>
        <authorList>
            <person name="Martino E."/>
            <person name="Morin E."/>
            <person name="Grelet G.A."/>
            <person name="Kuo A."/>
            <person name="Kohler A."/>
            <person name="Daghino S."/>
            <person name="Barry K.W."/>
            <person name="Cichocki N."/>
            <person name="Clum A."/>
            <person name="Dockter R.B."/>
            <person name="Hainaut M."/>
            <person name="Kuo R.C."/>
            <person name="LaButti K."/>
            <person name="Lindahl B.D."/>
            <person name="Lindquist E.A."/>
            <person name="Lipzen A."/>
            <person name="Khouja H.R."/>
            <person name="Magnuson J."/>
            <person name="Murat C."/>
            <person name="Ohm R.A."/>
            <person name="Singer S.W."/>
            <person name="Spatafora J.W."/>
            <person name="Wang M."/>
            <person name="Veneault-Fourrey C."/>
            <person name="Henrissat B."/>
            <person name="Grigoriev I.V."/>
            <person name="Martin F.M."/>
            <person name="Perotto S."/>
        </authorList>
    </citation>
    <scope>NUCLEOTIDE SEQUENCE [LARGE SCALE GENOMIC DNA]</scope>
    <source>
        <strain evidence="8 9">ATCC 22711</strain>
    </source>
</reference>
<dbReference type="AlphaFoldDB" id="A0A2T3APD6"/>
<dbReference type="InterPro" id="IPR020843">
    <property type="entry name" value="ER"/>
</dbReference>
<dbReference type="CDD" id="cd08233">
    <property type="entry name" value="butanediol_DH_like"/>
    <property type="match status" value="1"/>
</dbReference>
<evidence type="ECO:0000256" key="3">
    <source>
        <dbReference type="ARBA" id="ARBA00022723"/>
    </source>
</evidence>
<keyword evidence="9" id="KW-1185">Reference proteome</keyword>
<dbReference type="Pfam" id="PF08240">
    <property type="entry name" value="ADH_N"/>
    <property type="match status" value="1"/>
</dbReference>
<dbReference type="InParanoid" id="A0A2T3APD6"/>
<dbReference type="InterPro" id="IPR036291">
    <property type="entry name" value="NAD(P)-bd_dom_sf"/>
</dbReference>
<dbReference type="SUPFAM" id="SSF50129">
    <property type="entry name" value="GroES-like"/>
    <property type="match status" value="1"/>
</dbReference>
<evidence type="ECO:0000313" key="9">
    <source>
        <dbReference type="Proteomes" id="UP000241818"/>
    </source>
</evidence>
<proteinExistence type="inferred from homology"/>
<dbReference type="Pfam" id="PF00107">
    <property type="entry name" value="ADH_zinc_N"/>
    <property type="match status" value="1"/>
</dbReference>
<dbReference type="Gene3D" id="3.40.50.720">
    <property type="entry name" value="NAD(P)-binding Rossmann-like Domain"/>
    <property type="match status" value="1"/>
</dbReference>
<evidence type="ECO:0000256" key="4">
    <source>
        <dbReference type="ARBA" id="ARBA00022833"/>
    </source>
</evidence>
<evidence type="ECO:0000256" key="2">
    <source>
        <dbReference type="ARBA" id="ARBA00008072"/>
    </source>
</evidence>
<evidence type="ECO:0000256" key="6">
    <source>
        <dbReference type="RuleBase" id="RU361277"/>
    </source>
</evidence>
<dbReference type="GeneID" id="36575903"/>
<name>A0A2T3APD6_AMORE</name>
<dbReference type="GO" id="GO:0005737">
    <property type="term" value="C:cytoplasm"/>
    <property type="evidence" value="ECO:0007669"/>
    <property type="project" value="TreeGrafter"/>
</dbReference>
<dbReference type="SUPFAM" id="SSF51735">
    <property type="entry name" value="NAD(P)-binding Rossmann-fold domains"/>
    <property type="match status" value="1"/>
</dbReference>
<dbReference type="Gene3D" id="3.90.180.10">
    <property type="entry name" value="Medium-chain alcohol dehydrogenases, catalytic domain"/>
    <property type="match status" value="1"/>
</dbReference>
<dbReference type="PROSITE" id="PS00059">
    <property type="entry name" value="ADH_ZINC"/>
    <property type="match status" value="1"/>
</dbReference>
<keyword evidence="4 6" id="KW-0862">Zinc</keyword>
<evidence type="ECO:0000256" key="5">
    <source>
        <dbReference type="ARBA" id="ARBA00023002"/>
    </source>
</evidence>
<dbReference type="GO" id="GO:0034079">
    <property type="term" value="P:butanediol biosynthetic process"/>
    <property type="evidence" value="ECO:0007669"/>
    <property type="project" value="TreeGrafter"/>
</dbReference>
<dbReference type="EMBL" id="KZ679020">
    <property type="protein sequence ID" value="PSS06797.1"/>
    <property type="molecule type" value="Genomic_DNA"/>
</dbReference>
<dbReference type="InterPro" id="IPR011032">
    <property type="entry name" value="GroES-like_sf"/>
</dbReference>
<dbReference type="SMART" id="SM00829">
    <property type="entry name" value="PKS_ER"/>
    <property type="match status" value="1"/>
</dbReference>
<dbReference type="OrthoDB" id="3941538at2759"/>
<evidence type="ECO:0000256" key="1">
    <source>
        <dbReference type="ARBA" id="ARBA00001947"/>
    </source>
</evidence>
<comment type="cofactor">
    <cofactor evidence="1 6">
        <name>Zn(2+)</name>
        <dbReference type="ChEBI" id="CHEBI:29105"/>
    </cofactor>
</comment>
<dbReference type="InterPro" id="IPR002328">
    <property type="entry name" value="ADH_Zn_CS"/>
</dbReference>
<feature type="domain" description="Enoyl reductase (ER)" evidence="7">
    <location>
        <begin position="81"/>
        <end position="404"/>
    </location>
</feature>
<gene>
    <name evidence="8" type="ORF">M430DRAFT_46134</name>
</gene>
<protein>
    <recommendedName>
        <fullName evidence="7">Enoyl reductase (ER) domain-containing protein</fullName>
    </recommendedName>
</protein>
<dbReference type="PANTHER" id="PTHR43161">
    <property type="entry name" value="SORBITOL DEHYDROGENASE"/>
    <property type="match status" value="1"/>
</dbReference>
<dbReference type="RefSeq" id="XP_024716527.1">
    <property type="nucleotide sequence ID" value="XM_024867822.1"/>
</dbReference>
<dbReference type="GO" id="GO:0000721">
    <property type="term" value="F:(R,R)-butanediol dehydrogenase activity"/>
    <property type="evidence" value="ECO:0007669"/>
    <property type="project" value="TreeGrafter"/>
</dbReference>